<comment type="similarity">
    <text evidence="1">Belongs to the isochorismatase family.</text>
</comment>
<evidence type="ECO:0000259" key="3">
    <source>
        <dbReference type="Pfam" id="PF00857"/>
    </source>
</evidence>
<sequence length="225" mass="25673">MNKHNTALVLIDLQKESNFGLKQMDQVVTNANRLINGFREMDIPIIYTRQINRADGVGLSLKDPLNDDGTPFYYNSASENIEILDEIKPKNGDIVIDKYRWSAFHETSLDLTLKSLNVKNVVIGGVVTDGCLVTSVFDAYFRDYQIHLIKDICTASNTGSHMASLMMIANWVYALKIYDTANILKCMNGEEYEAWEADTVDPLHYTPENMQEIFNKLNEQRRYSS</sequence>
<dbReference type="CDD" id="cd00431">
    <property type="entry name" value="cysteine_hydrolases"/>
    <property type="match status" value="1"/>
</dbReference>
<dbReference type="OrthoDB" id="257098at2"/>
<gene>
    <name evidence="4" type="ORF">CIL03_18710</name>
</gene>
<keyword evidence="5" id="KW-1185">Reference proteome</keyword>
<name>A0A265N4T3_9BACI</name>
<reference evidence="4 5" key="1">
    <citation type="submission" date="2017-08" db="EMBL/GenBank/DDBJ databases">
        <title>Virgibacillus indicus sp. nov. and Virgibacillus profoundi sp. nov, two moderately halophilic bacteria isolated from marine sediment by using the Microfluidic Streak Plate.</title>
        <authorList>
            <person name="Xu B."/>
            <person name="Hu B."/>
            <person name="Wang J."/>
            <person name="Zhu Y."/>
            <person name="Huang L."/>
            <person name="Du W."/>
            <person name="Huang Y."/>
        </authorList>
    </citation>
    <scope>NUCLEOTIDE SEQUENCE [LARGE SCALE GENOMIC DNA]</scope>
    <source>
        <strain evidence="4 5">IO3-P2-C2</strain>
    </source>
</reference>
<dbReference type="AlphaFoldDB" id="A0A265N4T3"/>
<evidence type="ECO:0000256" key="2">
    <source>
        <dbReference type="ARBA" id="ARBA00022801"/>
    </source>
</evidence>
<keyword evidence="2" id="KW-0378">Hydrolase</keyword>
<accession>A0A265N4T3</accession>
<protein>
    <submittedName>
        <fullName evidence="4">Isochorismatase</fullName>
    </submittedName>
</protein>
<dbReference type="Gene3D" id="3.40.50.850">
    <property type="entry name" value="Isochorismatase-like"/>
    <property type="match status" value="1"/>
</dbReference>
<dbReference type="GO" id="GO:0016787">
    <property type="term" value="F:hydrolase activity"/>
    <property type="evidence" value="ECO:0007669"/>
    <property type="project" value="UniProtKB-KW"/>
</dbReference>
<dbReference type="RefSeq" id="WP_094887408.1">
    <property type="nucleotide sequence ID" value="NZ_NPMS01000016.1"/>
</dbReference>
<dbReference type="InterPro" id="IPR036380">
    <property type="entry name" value="Isochorismatase-like_sf"/>
</dbReference>
<dbReference type="InterPro" id="IPR050272">
    <property type="entry name" value="Isochorismatase-like_hydrls"/>
</dbReference>
<dbReference type="PANTHER" id="PTHR43540">
    <property type="entry name" value="PEROXYUREIDOACRYLATE/UREIDOACRYLATE AMIDOHYDROLASE-RELATED"/>
    <property type="match status" value="1"/>
</dbReference>
<dbReference type="Proteomes" id="UP000216498">
    <property type="component" value="Unassembled WGS sequence"/>
</dbReference>
<comment type="caution">
    <text evidence="4">The sequence shown here is derived from an EMBL/GenBank/DDBJ whole genome shotgun (WGS) entry which is preliminary data.</text>
</comment>
<dbReference type="Pfam" id="PF00857">
    <property type="entry name" value="Isochorismatase"/>
    <property type="match status" value="1"/>
</dbReference>
<evidence type="ECO:0000256" key="1">
    <source>
        <dbReference type="ARBA" id="ARBA00006336"/>
    </source>
</evidence>
<evidence type="ECO:0000313" key="5">
    <source>
        <dbReference type="Proteomes" id="UP000216498"/>
    </source>
</evidence>
<feature type="domain" description="Isochorismatase-like" evidence="3">
    <location>
        <begin position="6"/>
        <end position="169"/>
    </location>
</feature>
<dbReference type="PANTHER" id="PTHR43540:SF6">
    <property type="entry name" value="ISOCHORISMATASE-LIKE DOMAIN-CONTAINING PROTEIN"/>
    <property type="match status" value="1"/>
</dbReference>
<dbReference type="SUPFAM" id="SSF52499">
    <property type="entry name" value="Isochorismatase-like hydrolases"/>
    <property type="match status" value="1"/>
</dbReference>
<dbReference type="EMBL" id="NPMS01000016">
    <property type="protein sequence ID" value="OZU87060.1"/>
    <property type="molecule type" value="Genomic_DNA"/>
</dbReference>
<evidence type="ECO:0000313" key="4">
    <source>
        <dbReference type="EMBL" id="OZU87060.1"/>
    </source>
</evidence>
<proteinExistence type="inferred from homology"/>
<dbReference type="InterPro" id="IPR000868">
    <property type="entry name" value="Isochorismatase-like_dom"/>
</dbReference>
<organism evidence="4 5">
    <name type="scientific">Virgibacillus indicus</name>
    <dbReference type="NCBI Taxonomy" id="2024554"/>
    <lineage>
        <taxon>Bacteria</taxon>
        <taxon>Bacillati</taxon>
        <taxon>Bacillota</taxon>
        <taxon>Bacilli</taxon>
        <taxon>Bacillales</taxon>
        <taxon>Bacillaceae</taxon>
        <taxon>Virgibacillus</taxon>
    </lineage>
</organism>